<dbReference type="Proteomes" id="UP001607302">
    <property type="component" value="Unassembled WGS sequence"/>
</dbReference>
<reference evidence="1 2" key="1">
    <citation type="journal article" date="2024" name="Ann. Entomol. Soc. Am.">
        <title>Genomic analyses of the southern and eastern yellowjacket wasps (Hymenoptera: Vespidae) reveal evolutionary signatures of social life.</title>
        <authorList>
            <person name="Catto M.A."/>
            <person name="Caine P.B."/>
            <person name="Orr S.E."/>
            <person name="Hunt B.G."/>
            <person name="Goodisman M.A.D."/>
        </authorList>
    </citation>
    <scope>NUCLEOTIDE SEQUENCE [LARGE SCALE GENOMIC DNA]</scope>
    <source>
        <strain evidence="1">233</strain>
        <tissue evidence="1">Head and thorax</tissue>
    </source>
</reference>
<protein>
    <submittedName>
        <fullName evidence="1">Uncharacterized protein</fullName>
    </submittedName>
</protein>
<dbReference type="AlphaFoldDB" id="A0ABD2BYF7"/>
<accession>A0ABD2BYF7</accession>
<proteinExistence type="predicted"/>
<organism evidence="1 2">
    <name type="scientific">Vespula squamosa</name>
    <name type="common">Southern yellow jacket</name>
    <name type="synonym">Wasp</name>
    <dbReference type="NCBI Taxonomy" id="30214"/>
    <lineage>
        <taxon>Eukaryota</taxon>
        <taxon>Metazoa</taxon>
        <taxon>Ecdysozoa</taxon>
        <taxon>Arthropoda</taxon>
        <taxon>Hexapoda</taxon>
        <taxon>Insecta</taxon>
        <taxon>Pterygota</taxon>
        <taxon>Neoptera</taxon>
        <taxon>Endopterygota</taxon>
        <taxon>Hymenoptera</taxon>
        <taxon>Apocrita</taxon>
        <taxon>Aculeata</taxon>
        <taxon>Vespoidea</taxon>
        <taxon>Vespidae</taxon>
        <taxon>Vespinae</taxon>
        <taxon>Vespula</taxon>
    </lineage>
</organism>
<comment type="caution">
    <text evidence="1">The sequence shown here is derived from an EMBL/GenBank/DDBJ whole genome shotgun (WGS) entry which is preliminary data.</text>
</comment>
<evidence type="ECO:0000313" key="2">
    <source>
        <dbReference type="Proteomes" id="UP001607302"/>
    </source>
</evidence>
<sequence>MCVSVDRSIDNTVKEQIWVLKPLNIRHYSSSLRIKQFEISKISKFPIQLYKINLFVKFFNSIRIELSWSYR</sequence>
<gene>
    <name evidence="1" type="ORF">V1478_001899</name>
</gene>
<dbReference type="EMBL" id="JAUDFV010000027">
    <property type="protein sequence ID" value="KAL2737813.1"/>
    <property type="molecule type" value="Genomic_DNA"/>
</dbReference>
<evidence type="ECO:0000313" key="1">
    <source>
        <dbReference type="EMBL" id="KAL2737813.1"/>
    </source>
</evidence>
<keyword evidence="2" id="KW-1185">Reference proteome</keyword>
<name>A0ABD2BYF7_VESSQ</name>